<dbReference type="RefSeq" id="WP_374037463.1">
    <property type="nucleotide sequence ID" value="NZ_CP169082.1"/>
</dbReference>
<proteinExistence type="predicted"/>
<organism evidence="1 2">
    <name type="scientific">Brevundimonas staleyi</name>
    <dbReference type="NCBI Taxonomy" id="74326"/>
    <lineage>
        <taxon>Bacteria</taxon>
        <taxon>Pseudomonadati</taxon>
        <taxon>Pseudomonadota</taxon>
        <taxon>Alphaproteobacteria</taxon>
        <taxon>Caulobacterales</taxon>
        <taxon>Caulobacteraceae</taxon>
        <taxon>Brevundimonas</taxon>
    </lineage>
</organism>
<dbReference type="Proteomes" id="UP001596152">
    <property type="component" value="Unassembled WGS sequence"/>
</dbReference>
<gene>
    <name evidence="1" type="ORF">ACFPIE_08700</name>
</gene>
<dbReference type="PANTHER" id="PTHR43179">
    <property type="entry name" value="RHAMNOSYLTRANSFERASE WBBL"/>
    <property type="match status" value="1"/>
</dbReference>
<accession>A0ABW0FQH7</accession>
<dbReference type="GO" id="GO:0016757">
    <property type="term" value="F:glycosyltransferase activity"/>
    <property type="evidence" value="ECO:0007669"/>
    <property type="project" value="UniProtKB-KW"/>
</dbReference>
<keyword evidence="1" id="KW-0328">Glycosyltransferase</keyword>
<dbReference type="InterPro" id="IPR029044">
    <property type="entry name" value="Nucleotide-diphossugar_trans"/>
</dbReference>
<dbReference type="Gene3D" id="3.90.550.10">
    <property type="entry name" value="Spore Coat Polysaccharide Biosynthesis Protein SpsA, Chain A"/>
    <property type="match status" value="1"/>
</dbReference>
<dbReference type="EC" id="2.4.-.-" evidence="1"/>
<keyword evidence="2" id="KW-1185">Reference proteome</keyword>
<sequence length="882" mass="95811">MTATSPQLDREAIQRLYELVLGRTPEAEHVYDTFRDCTVEFALTVFFDGPEFADVVRREVGRLTPPRGGFYDAPPSEGVRAWVVETLSLTPEGREAVLAAASWAQIYDRLFDDPLFIESTGLGERPWTPHQRRALKAMASTPDGSARKAEIEEIHRGRVRGWVVDAADPGTPVAVEFWLDDAFVAATTANAFRRDVQDAYGGSGIAGFSCDLSIRGQRTSGGRLEIRDAESRRILVAADLPDYTPPLEPHESVRSELVQVRSVLERLEAALPALASRQGFSLSDYPDYHEAFYRPTRPDDLAIAPGETAVAAIVADVTGASAGQVEDLVWSAVRQIAPVTGLHLHGAADYDEALLRDLQTRIDWSGTLAVPAADWLSLHATRISALDKASGEVTILAGAPGVLAPDAVHRLAEALTQDDAGAAYADDDRLEGDEPADLAAHVHPRFKTDFDIDWLSQTPFVGDCVAFRTDALRPLIGLDHFASALGPAQAVLRLARQGQKIAHVPRVLWSGCDAEALDAPTWPEIVAGILSQVEGIVVEPYSDDLGCAPTGAARIRRAVPEGITATVIIPTRDRLDLLAPCIDSLEAARPMNRTAMDLMIVDHESSDPETVSWLEAIRERPDVRVGGHQGPFNWALINNLAAATSTADVLVFLNNDTMVLSRDWLDELVAQAMRPEVGVVGARLLYEDGTLQHGGFVARDRVEHYLSHDGVGLPGSDAGYLDRYAFLRRSVAVTGACMAVRREVFETLGGFDAARLAVEGNDVDLCLRAQAAGLAVLYNPHATLYHLESKSRGFSRDGAARQASIAAGRIVWDRWMERGFGVGDYNPHFDREARPFARLRSPTIGWPEPVVAPPEPIPAEPDPSWAARLLSMIRKSVSAPGA</sequence>
<name>A0ABW0FQH7_9CAUL</name>
<dbReference type="PANTHER" id="PTHR43179:SF7">
    <property type="entry name" value="RHAMNOSYLTRANSFERASE WBBL"/>
    <property type="match status" value="1"/>
</dbReference>
<reference evidence="2" key="1">
    <citation type="journal article" date="2019" name="Int. J. Syst. Evol. Microbiol.">
        <title>The Global Catalogue of Microorganisms (GCM) 10K type strain sequencing project: providing services to taxonomists for standard genome sequencing and annotation.</title>
        <authorList>
            <consortium name="The Broad Institute Genomics Platform"/>
            <consortium name="The Broad Institute Genome Sequencing Center for Infectious Disease"/>
            <person name="Wu L."/>
            <person name="Ma J."/>
        </authorList>
    </citation>
    <scope>NUCLEOTIDE SEQUENCE [LARGE SCALE GENOMIC DNA]</scope>
    <source>
        <strain evidence="2">JCM 12125</strain>
    </source>
</reference>
<protein>
    <submittedName>
        <fullName evidence="1">Glycosyltransferase</fullName>
        <ecNumber evidence="1">2.4.-.-</ecNumber>
    </submittedName>
</protein>
<keyword evidence="1" id="KW-0808">Transferase</keyword>
<dbReference type="Pfam" id="PF13641">
    <property type="entry name" value="Glyco_tranf_2_3"/>
    <property type="match status" value="1"/>
</dbReference>
<comment type="caution">
    <text evidence="1">The sequence shown here is derived from an EMBL/GenBank/DDBJ whole genome shotgun (WGS) entry which is preliminary data.</text>
</comment>
<dbReference type="EMBL" id="JBHSLF010000017">
    <property type="protein sequence ID" value="MFC5343990.1"/>
    <property type="molecule type" value="Genomic_DNA"/>
</dbReference>
<dbReference type="CDD" id="cd04186">
    <property type="entry name" value="GT_2_like_c"/>
    <property type="match status" value="1"/>
</dbReference>
<evidence type="ECO:0000313" key="1">
    <source>
        <dbReference type="EMBL" id="MFC5343990.1"/>
    </source>
</evidence>
<evidence type="ECO:0000313" key="2">
    <source>
        <dbReference type="Proteomes" id="UP001596152"/>
    </source>
</evidence>
<dbReference type="SUPFAM" id="SSF53448">
    <property type="entry name" value="Nucleotide-diphospho-sugar transferases"/>
    <property type="match status" value="2"/>
</dbReference>